<proteinExistence type="inferred from homology"/>
<evidence type="ECO:0000256" key="3">
    <source>
        <dbReference type="ARBA" id="ARBA00023125"/>
    </source>
</evidence>
<dbReference type="PROSITE" id="PS51152">
    <property type="entry name" value="NFYA_HAP2_2"/>
    <property type="match status" value="1"/>
</dbReference>
<evidence type="ECO:0000256" key="5">
    <source>
        <dbReference type="ARBA" id="ARBA00023242"/>
    </source>
</evidence>
<dbReference type="Pfam" id="PF02045">
    <property type="entry name" value="CBFB_NFYA"/>
    <property type="match status" value="1"/>
</dbReference>
<dbReference type="PRINTS" id="PR00616">
    <property type="entry name" value="CCAATSUBUNTB"/>
</dbReference>
<evidence type="ECO:0000256" key="4">
    <source>
        <dbReference type="ARBA" id="ARBA00023163"/>
    </source>
</evidence>
<dbReference type="Gene3D" id="6.10.250.2430">
    <property type="match status" value="1"/>
</dbReference>
<accession>A0AAF3FKA4</accession>
<evidence type="ECO:0000256" key="7">
    <source>
        <dbReference type="SAM" id="MobiDB-lite"/>
    </source>
</evidence>
<comment type="subcellular location">
    <subcellularLocation>
        <location evidence="1 6">Nucleus</location>
    </subcellularLocation>
</comment>
<feature type="compositionally biased region" description="Basic and acidic residues" evidence="7">
    <location>
        <begin position="232"/>
        <end position="259"/>
    </location>
</feature>
<keyword evidence="4 6" id="KW-0804">Transcription</keyword>
<evidence type="ECO:0000256" key="2">
    <source>
        <dbReference type="ARBA" id="ARBA00023015"/>
    </source>
</evidence>
<feature type="region of interest" description="Disordered" evidence="7">
    <location>
        <begin position="1"/>
        <end position="39"/>
    </location>
</feature>
<dbReference type="GO" id="GO:0005634">
    <property type="term" value="C:nucleus"/>
    <property type="evidence" value="ECO:0007669"/>
    <property type="project" value="UniProtKB-SubCell"/>
</dbReference>
<feature type="compositionally biased region" description="Polar residues" evidence="7">
    <location>
        <begin position="17"/>
        <end position="29"/>
    </location>
</feature>
<organism evidence="8 9">
    <name type="scientific">Mesorhabditis belari</name>
    <dbReference type="NCBI Taxonomy" id="2138241"/>
    <lineage>
        <taxon>Eukaryota</taxon>
        <taxon>Metazoa</taxon>
        <taxon>Ecdysozoa</taxon>
        <taxon>Nematoda</taxon>
        <taxon>Chromadorea</taxon>
        <taxon>Rhabditida</taxon>
        <taxon>Rhabditina</taxon>
        <taxon>Rhabditomorpha</taxon>
        <taxon>Rhabditoidea</taxon>
        <taxon>Rhabditidae</taxon>
        <taxon>Mesorhabditinae</taxon>
        <taxon>Mesorhabditis</taxon>
    </lineage>
</organism>
<feature type="compositionally biased region" description="Basic and acidic residues" evidence="7">
    <location>
        <begin position="284"/>
        <end position="293"/>
    </location>
</feature>
<keyword evidence="3 6" id="KW-0238">DNA-binding</keyword>
<feature type="region of interest" description="Disordered" evidence="7">
    <location>
        <begin position="214"/>
        <end position="360"/>
    </location>
</feature>
<evidence type="ECO:0000256" key="6">
    <source>
        <dbReference type="RuleBase" id="RU367155"/>
    </source>
</evidence>
<keyword evidence="8" id="KW-1185">Reference proteome</keyword>
<feature type="compositionally biased region" description="Polar residues" evidence="7">
    <location>
        <begin position="302"/>
        <end position="325"/>
    </location>
</feature>
<evidence type="ECO:0000256" key="1">
    <source>
        <dbReference type="ARBA" id="ARBA00004123"/>
    </source>
</evidence>
<keyword evidence="2 6" id="KW-0805">Transcription regulation</keyword>
<sequence>MKNKRGGTRGIDWRPSHTANHNSSLSTKKPNPPPSPHQINEMTAVVETETQGIQFPVTDGTNTIFLALAPDKEGKYILQMPEGAQMLSSGVMYAPELVADHLRQQGENGGEMNGVTSQIHTTTPSTDSHPGTPAMYVPQCTSQASASNEQEVIHFPPELAKDGVIHCAYIAQEAPPPPPTNTIYVNPRQYDRIMKRRVMRAKLEAAGKIPRIGTKRKGYLHESRHLHAQRRVRGEGGKFDNAPWKEIKGRKKKDDHDANLLHNGEPSTSRQLVDLEPGPQRIAPRPDQRETRSRPLNGTIPAVSSTSPLKTTFHQTTSLNGQSKGPVSDKGLNGGARLQTNGSIPLQQPIPPHRNPHHSK</sequence>
<dbReference type="AlphaFoldDB" id="A0AAF3FKA4"/>
<name>A0AAF3FKA4_9BILA</name>
<dbReference type="SMART" id="SM00521">
    <property type="entry name" value="CBF"/>
    <property type="match status" value="1"/>
</dbReference>
<comment type="similarity">
    <text evidence="6">Belongs to the NFYA/HAP2 subunit family.</text>
</comment>
<dbReference type="WBParaSite" id="MBELARI_LOCUS7557">
    <property type="protein sequence ID" value="MBELARI_LOCUS7557"/>
    <property type="gene ID" value="MBELARI_LOCUS7557"/>
</dbReference>
<dbReference type="InterPro" id="IPR001289">
    <property type="entry name" value="NFYA"/>
</dbReference>
<reference evidence="9" key="1">
    <citation type="submission" date="2024-02" db="UniProtKB">
        <authorList>
            <consortium name="WormBaseParasite"/>
        </authorList>
    </citation>
    <scope>IDENTIFICATION</scope>
</reference>
<comment type="subunit">
    <text evidence="6">Heterotrimer.</text>
</comment>
<keyword evidence="5 6" id="KW-0539">Nucleus</keyword>
<evidence type="ECO:0000313" key="8">
    <source>
        <dbReference type="Proteomes" id="UP000887575"/>
    </source>
</evidence>
<dbReference type="GO" id="GO:0003700">
    <property type="term" value="F:DNA-binding transcription factor activity"/>
    <property type="evidence" value="ECO:0007669"/>
    <property type="project" value="UniProtKB-UniRule"/>
</dbReference>
<protein>
    <recommendedName>
        <fullName evidence="6">Nuclear transcription factor Y subunit</fullName>
    </recommendedName>
</protein>
<dbReference type="GO" id="GO:0003677">
    <property type="term" value="F:DNA binding"/>
    <property type="evidence" value="ECO:0007669"/>
    <property type="project" value="UniProtKB-KW"/>
</dbReference>
<evidence type="ECO:0000313" key="9">
    <source>
        <dbReference type="WBParaSite" id="MBELARI_LOCUS7557"/>
    </source>
</evidence>
<dbReference type="Proteomes" id="UP000887575">
    <property type="component" value="Unassembled WGS sequence"/>
</dbReference>
<comment type="function">
    <text evidence="6">Component of the sequence-specific heterotrimeric transcription factor (NF-Y) which specifically recognizes a 5'-CCAAT-3' box motif found in the promoters of its target genes.</text>
</comment>
<dbReference type="PANTHER" id="PTHR12632">
    <property type="entry name" value="TRANSCRIPTION FACTOR NF-Y ALPHA-RELATED"/>
    <property type="match status" value="1"/>
</dbReference>